<organism evidence="3 4">
    <name type="scientific">Parvularcula maris</name>
    <dbReference type="NCBI Taxonomy" id="2965077"/>
    <lineage>
        <taxon>Bacteria</taxon>
        <taxon>Pseudomonadati</taxon>
        <taxon>Pseudomonadota</taxon>
        <taxon>Alphaproteobacteria</taxon>
        <taxon>Parvularculales</taxon>
        <taxon>Parvularculaceae</taxon>
        <taxon>Parvularcula</taxon>
    </lineage>
</organism>
<feature type="signal peptide" evidence="2">
    <location>
        <begin position="1"/>
        <end position="24"/>
    </location>
</feature>
<keyword evidence="1" id="KW-0175">Coiled coil</keyword>
<sequence length="264" mass="29304">MHTKIALLGSAVLAAAMATAPAAAQFRQALDISRQTATDSARSQQRVDELDQEATELLTEYRALIKQLNILQRFNESQRAEVENQLEQIRGLEIDIANVEGLGQAVVPLIGDMLEQLKRIVAADIPFLLEERQARLDRLDGVMADSTQTPASRYRLIVEAYQIENEYGRTISAYDGTVTEEGQELTVEFLRVGRIALIYKSADDSLLRIYNSETRQFQDLSRDFLDDVRLGLRMAKEQTPPGLLQIPVGAPEAAIDGVSSQASE</sequence>
<proteinExistence type="predicted"/>
<feature type="chain" id="PRO_5040803415" evidence="2">
    <location>
        <begin position="25"/>
        <end position="264"/>
    </location>
</feature>
<evidence type="ECO:0000256" key="2">
    <source>
        <dbReference type="SAM" id="SignalP"/>
    </source>
</evidence>
<accession>A0A9X2RKH5</accession>
<comment type="caution">
    <text evidence="3">The sequence shown here is derived from an EMBL/GenBank/DDBJ whole genome shotgun (WGS) entry which is preliminary data.</text>
</comment>
<evidence type="ECO:0000256" key="1">
    <source>
        <dbReference type="SAM" id="Coils"/>
    </source>
</evidence>
<dbReference type="EMBL" id="JANIBC010000006">
    <property type="protein sequence ID" value="MCQ8185642.1"/>
    <property type="molecule type" value="Genomic_DNA"/>
</dbReference>
<reference evidence="3" key="1">
    <citation type="submission" date="2022-07" db="EMBL/GenBank/DDBJ databases">
        <title>Parvularcula maris sp. nov., an algicidal bacterium isolated from seawater.</title>
        <authorList>
            <person name="Li F."/>
        </authorList>
    </citation>
    <scope>NUCLEOTIDE SEQUENCE</scope>
    <source>
        <strain evidence="3">BGMRC 0090</strain>
    </source>
</reference>
<evidence type="ECO:0000313" key="3">
    <source>
        <dbReference type="EMBL" id="MCQ8185642.1"/>
    </source>
</evidence>
<keyword evidence="4" id="KW-1185">Reference proteome</keyword>
<keyword evidence="2" id="KW-0732">Signal</keyword>
<dbReference type="RefSeq" id="WP_256619532.1">
    <property type="nucleotide sequence ID" value="NZ_JANIBC010000006.1"/>
</dbReference>
<feature type="coiled-coil region" evidence="1">
    <location>
        <begin position="40"/>
        <end position="102"/>
    </location>
</feature>
<dbReference type="InterPro" id="IPR016866">
    <property type="entry name" value="UCP028069"/>
</dbReference>
<dbReference type="PIRSF" id="PIRSF028069">
    <property type="entry name" value="UCP028069"/>
    <property type="match status" value="1"/>
</dbReference>
<evidence type="ECO:0000313" key="4">
    <source>
        <dbReference type="Proteomes" id="UP001142610"/>
    </source>
</evidence>
<protein>
    <submittedName>
        <fullName evidence="3">DUF3450 domain-containing protein</fullName>
    </submittedName>
</protein>
<dbReference type="Proteomes" id="UP001142610">
    <property type="component" value="Unassembled WGS sequence"/>
</dbReference>
<gene>
    <name evidence="3" type="ORF">NOG11_09550</name>
</gene>
<dbReference type="Pfam" id="PF11932">
    <property type="entry name" value="DUF3450"/>
    <property type="match status" value="1"/>
</dbReference>
<dbReference type="AlphaFoldDB" id="A0A9X2RKH5"/>
<name>A0A9X2RKH5_9PROT</name>